<dbReference type="InterPro" id="IPR002364">
    <property type="entry name" value="Quin_OxRdtase/zeta-crystal_CS"/>
</dbReference>
<dbReference type="Pfam" id="PF08240">
    <property type="entry name" value="ADH_N"/>
    <property type="match status" value="1"/>
</dbReference>
<dbReference type="PANTHER" id="PTHR11695:SF294">
    <property type="entry name" value="RETICULON-4-INTERACTING PROTEIN 1, MITOCHONDRIAL"/>
    <property type="match status" value="1"/>
</dbReference>
<dbReference type="PROSITE" id="PS01162">
    <property type="entry name" value="QOR_ZETA_CRYSTAL"/>
    <property type="match status" value="1"/>
</dbReference>
<reference evidence="3 4" key="1">
    <citation type="submission" date="2019-06" db="EMBL/GenBank/DDBJ databases">
        <authorList>
            <person name="Broberg M."/>
        </authorList>
    </citation>
    <scope>NUCLEOTIDE SEQUENCE [LARGE SCALE GENOMIC DNA]</scope>
</reference>
<organism evidence="3 4">
    <name type="scientific">Bionectria ochroleuca</name>
    <name type="common">Gliocladium roseum</name>
    <dbReference type="NCBI Taxonomy" id="29856"/>
    <lineage>
        <taxon>Eukaryota</taxon>
        <taxon>Fungi</taxon>
        <taxon>Dikarya</taxon>
        <taxon>Ascomycota</taxon>
        <taxon>Pezizomycotina</taxon>
        <taxon>Sordariomycetes</taxon>
        <taxon>Hypocreomycetidae</taxon>
        <taxon>Hypocreales</taxon>
        <taxon>Bionectriaceae</taxon>
        <taxon>Clonostachys</taxon>
    </lineage>
</organism>
<dbReference type="Pfam" id="PF13602">
    <property type="entry name" value="ADH_zinc_N_2"/>
    <property type="match status" value="1"/>
</dbReference>
<dbReference type="SUPFAM" id="SSF50129">
    <property type="entry name" value="GroES-like"/>
    <property type="match status" value="1"/>
</dbReference>
<evidence type="ECO:0000259" key="2">
    <source>
        <dbReference type="SMART" id="SM00829"/>
    </source>
</evidence>
<comment type="caution">
    <text evidence="3">The sequence shown here is derived from an EMBL/GenBank/DDBJ whole genome shotgun (WGS) entry which is preliminary data.</text>
</comment>
<dbReference type="SUPFAM" id="SSF51735">
    <property type="entry name" value="NAD(P)-binding Rossmann-fold domains"/>
    <property type="match status" value="1"/>
</dbReference>
<dbReference type="Gene3D" id="3.40.50.720">
    <property type="entry name" value="NAD(P)-binding Rossmann-like Domain"/>
    <property type="match status" value="1"/>
</dbReference>
<evidence type="ECO:0000256" key="1">
    <source>
        <dbReference type="ARBA" id="ARBA00023002"/>
    </source>
</evidence>
<gene>
    <name evidence="3" type="ORF">CLO192961_LOCUS154679</name>
</gene>
<keyword evidence="4" id="KW-1185">Reference proteome</keyword>
<sequence length="346" mass="36568">MAELPKTMNAWIITRAGKPTDVLKFRADWPTPPAPKAGEVLVRISYAALNPGDIKMMATIIPWKGKAIAGYDYAGEVIQVGPSTPTSAPDIRVGTIVAGTVPLPMLLTGYGTLVEYIVLPRDQVVEKPSGLSESVAAGIMGIAGQTAAAIVTAANLNSLHKGDKVLVNGASGGVGSILIQALRGMGIQVMGVCSTKNVDLVLRLGGGEVLDYKAHESIYDHLSSIAADPTRGPFDAIIDCVGDDTLFHRSPGYLKVNGKFLSIEGGPLGHLTLKRLPAILGGTPRGFVNVFSKPTPVSVNMVIGWIERGWMKELPVDSTFQMDDAIQAFEKLGTNRTVGKIFVKVA</sequence>
<protein>
    <recommendedName>
        <fullName evidence="2">Enoyl reductase (ER) domain-containing protein</fullName>
    </recommendedName>
</protein>
<dbReference type="EMBL" id="CABFNS010000729">
    <property type="protein sequence ID" value="VUC24946.1"/>
    <property type="molecule type" value="Genomic_DNA"/>
</dbReference>
<proteinExistence type="predicted"/>
<dbReference type="InterPro" id="IPR011032">
    <property type="entry name" value="GroES-like_sf"/>
</dbReference>
<name>A0ABY6U3K4_BIOOC</name>
<dbReference type="CDD" id="cd08267">
    <property type="entry name" value="MDR1"/>
    <property type="match status" value="1"/>
</dbReference>
<dbReference type="InterPro" id="IPR036291">
    <property type="entry name" value="NAD(P)-bd_dom_sf"/>
</dbReference>
<feature type="domain" description="Enoyl reductase (ER)" evidence="2">
    <location>
        <begin position="18"/>
        <end position="343"/>
    </location>
</feature>
<dbReference type="Proteomes" id="UP000766486">
    <property type="component" value="Unassembled WGS sequence"/>
</dbReference>
<dbReference type="PANTHER" id="PTHR11695">
    <property type="entry name" value="ALCOHOL DEHYDROGENASE RELATED"/>
    <property type="match status" value="1"/>
</dbReference>
<dbReference type="InterPro" id="IPR013154">
    <property type="entry name" value="ADH-like_N"/>
</dbReference>
<accession>A0ABY6U3K4</accession>
<evidence type="ECO:0000313" key="3">
    <source>
        <dbReference type="EMBL" id="VUC24946.1"/>
    </source>
</evidence>
<keyword evidence="1" id="KW-0560">Oxidoreductase</keyword>
<dbReference type="SMART" id="SM00829">
    <property type="entry name" value="PKS_ER"/>
    <property type="match status" value="1"/>
</dbReference>
<dbReference type="InterPro" id="IPR020843">
    <property type="entry name" value="ER"/>
</dbReference>
<dbReference type="Gene3D" id="3.90.180.10">
    <property type="entry name" value="Medium-chain alcohol dehydrogenases, catalytic domain"/>
    <property type="match status" value="1"/>
</dbReference>
<dbReference type="InterPro" id="IPR050700">
    <property type="entry name" value="YIM1/Zinc_Alcohol_DH_Fams"/>
</dbReference>
<evidence type="ECO:0000313" key="4">
    <source>
        <dbReference type="Proteomes" id="UP000766486"/>
    </source>
</evidence>